<dbReference type="AlphaFoldDB" id="A0A7W6PAW2"/>
<organism evidence="6 7">
    <name type="scientific">Martelella radicis</name>
    <dbReference type="NCBI Taxonomy" id="1397476"/>
    <lineage>
        <taxon>Bacteria</taxon>
        <taxon>Pseudomonadati</taxon>
        <taxon>Pseudomonadota</taxon>
        <taxon>Alphaproteobacteria</taxon>
        <taxon>Hyphomicrobiales</taxon>
        <taxon>Aurantimonadaceae</taxon>
        <taxon>Martelella</taxon>
    </lineage>
</organism>
<dbReference type="PIRSF" id="PIRSF006470">
    <property type="entry name" value="DctB"/>
    <property type="match status" value="1"/>
</dbReference>
<comment type="caution">
    <text evidence="6">The sequence shown here is derived from an EMBL/GenBank/DDBJ whole genome shotgun (WGS) entry which is preliminary data.</text>
</comment>
<dbReference type="RefSeq" id="WP_183488069.1">
    <property type="nucleotide sequence ID" value="NZ_JACIDZ010000011.1"/>
</dbReference>
<evidence type="ECO:0000256" key="5">
    <source>
        <dbReference type="SAM" id="SignalP"/>
    </source>
</evidence>
<feature type="chain" id="PRO_5030559814" evidence="5">
    <location>
        <begin position="23"/>
        <end position="323"/>
    </location>
</feature>
<name>A0A7W6PAW2_9HYPH</name>
<dbReference type="NCBIfam" id="NF037995">
    <property type="entry name" value="TRAP_S1"/>
    <property type="match status" value="1"/>
</dbReference>
<reference evidence="6 7" key="1">
    <citation type="submission" date="2020-08" db="EMBL/GenBank/DDBJ databases">
        <title>Genomic Encyclopedia of Type Strains, Phase IV (KMG-IV): sequencing the most valuable type-strain genomes for metagenomic binning, comparative biology and taxonomic classification.</title>
        <authorList>
            <person name="Goeker M."/>
        </authorList>
    </citation>
    <scope>NUCLEOTIDE SEQUENCE [LARGE SCALE GENOMIC DNA]</scope>
    <source>
        <strain evidence="6 7">DSM 28101</strain>
    </source>
</reference>
<evidence type="ECO:0000313" key="7">
    <source>
        <dbReference type="Proteomes" id="UP000530571"/>
    </source>
</evidence>
<evidence type="ECO:0000256" key="2">
    <source>
        <dbReference type="ARBA" id="ARBA00009023"/>
    </source>
</evidence>
<gene>
    <name evidence="6" type="ORF">GGR30_003208</name>
</gene>
<dbReference type="EMBL" id="JACIDZ010000011">
    <property type="protein sequence ID" value="MBB4123265.1"/>
    <property type="molecule type" value="Genomic_DNA"/>
</dbReference>
<dbReference type="CDD" id="cd13603">
    <property type="entry name" value="PBP2_TRAP_Siap_TeaA_like"/>
    <property type="match status" value="1"/>
</dbReference>
<dbReference type="PANTHER" id="PTHR33376">
    <property type="match status" value="1"/>
</dbReference>
<sequence>MKLIPAFGLAALMCTTAVPAFAADYVFKVAHTNAADEVQDKGLQLMRELLEEKTDGRATIEIFPNGVLGDEAQLVEGTMLGTLDMAMTANSTISNYITDFRVFDLPFLFTSIPALSEKLEDEEVYAAMETSAETAGFELIGVFSSGIRHLMTKDPVESIEDIQNLKIRTMQNPIHVDAFRSFGANPTPLAYSELYGALQSGVVDGAEGAATNYTGQKLYEVAPDFAILGWLNMTAVVFMNEGMFSGLPEDIQVALKESGEEASMWQRGYVDEQEKPLLDALVENGVTLSYPDPAPFREAVIPLYNEMLETDSQKELFGLATKD</sequence>
<dbReference type="InterPro" id="IPR038404">
    <property type="entry name" value="TRAP_DctP_sf"/>
</dbReference>
<comment type="subcellular location">
    <subcellularLocation>
        <location evidence="1">Cell envelope</location>
    </subcellularLocation>
</comment>
<protein>
    <submittedName>
        <fullName evidence="6">Tripartite ATP-independent transporter DctP family solute receptor</fullName>
    </submittedName>
</protein>
<keyword evidence="3" id="KW-0813">Transport</keyword>
<dbReference type="GO" id="GO:0030288">
    <property type="term" value="C:outer membrane-bounded periplasmic space"/>
    <property type="evidence" value="ECO:0007669"/>
    <property type="project" value="InterPro"/>
</dbReference>
<dbReference type="PANTHER" id="PTHR33376:SF4">
    <property type="entry name" value="SIALIC ACID-BINDING PERIPLASMIC PROTEIN SIAP"/>
    <property type="match status" value="1"/>
</dbReference>
<dbReference type="Pfam" id="PF03480">
    <property type="entry name" value="DctP"/>
    <property type="match status" value="1"/>
</dbReference>
<evidence type="ECO:0000256" key="4">
    <source>
        <dbReference type="ARBA" id="ARBA00022729"/>
    </source>
</evidence>
<accession>A0A7W6PAW2</accession>
<feature type="signal peptide" evidence="5">
    <location>
        <begin position="1"/>
        <end position="22"/>
    </location>
</feature>
<dbReference type="GO" id="GO:0055085">
    <property type="term" value="P:transmembrane transport"/>
    <property type="evidence" value="ECO:0007669"/>
    <property type="project" value="InterPro"/>
</dbReference>
<dbReference type="NCBIfam" id="TIGR00787">
    <property type="entry name" value="dctP"/>
    <property type="match status" value="1"/>
</dbReference>
<keyword evidence="4 5" id="KW-0732">Signal</keyword>
<dbReference type="Proteomes" id="UP000530571">
    <property type="component" value="Unassembled WGS sequence"/>
</dbReference>
<evidence type="ECO:0000256" key="1">
    <source>
        <dbReference type="ARBA" id="ARBA00004196"/>
    </source>
</evidence>
<proteinExistence type="inferred from homology"/>
<dbReference type="InterPro" id="IPR018389">
    <property type="entry name" value="DctP_fam"/>
</dbReference>
<evidence type="ECO:0000256" key="3">
    <source>
        <dbReference type="ARBA" id="ARBA00022448"/>
    </source>
</evidence>
<comment type="similarity">
    <text evidence="2">Belongs to the bacterial solute-binding protein 7 family.</text>
</comment>
<keyword evidence="6" id="KW-0675">Receptor</keyword>
<dbReference type="InterPro" id="IPR004682">
    <property type="entry name" value="TRAP_DctP"/>
</dbReference>
<dbReference type="Gene3D" id="3.40.190.170">
    <property type="entry name" value="Bacterial extracellular solute-binding protein, family 7"/>
    <property type="match status" value="1"/>
</dbReference>
<keyword evidence="7" id="KW-1185">Reference proteome</keyword>
<evidence type="ECO:0000313" key="6">
    <source>
        <dbReference type="EMBL" id="MBB4123265.1"/>
    </source>
</evidence>